<evidence type="ECO:0000256" key="7">
    <source>
        <dbReference type="SAM" id="MobiDB-lite"/>
    </source>
</evidence>
<evidence type="ECO:0000256" key="2">
    <source>
        <dbReference type="ARBA" id="ARBA00022448"/>
    </source>
</evidence>
<dbReference type="InterPro" id="IPR036259">
    <property type="entry name" value="MFS_trans_sf"/>
</dbReference>
<dbReference type="Gene3D" id="2.60.40.10">
    <property type="entry name" value="Immunoglobulins"/>
    <property type="match status" value="1"/>
</dbReference>
<feature type="compositionally biased region" description="Low complexity" evidence="7">
    <location>
        <begin position="1207"/>
        <end position="1219"/>
    </location>
</feature>
<evidence type="ECO:0000256" key="4">
    <source>
        <dbReference type="ARBA" id="ARBA00022692"/>
    </source>
</evidence>
<dbReference type="InterPro" id="IPR011701">
    <property type="entry name" value="MFS"/>
</dbReference>
<dbReference type="STRING" id="461836.A0A0L0DUV5"/>
<feature type="region of interest" description="Disordered" evidence="7">
    <location>
        <begin position="949"/>
        <end position="972"/>
    </location>
</feature>
<feature type="transmembrane region" description="Helical" evidence="8">
    <location>
        <begin position="198"/>
        <end position="215"/>
    </location>
</feature>
<dbReference type="EMBL" id="GL349507">
    <property type="protein sequence ID" value="KNC55856.1"/>
    <property type="molecule type" value="Genomic_DNA"/>
</dbReference>
<gene>
    <name evidence="9" type="ORF">AMSG_12434</name>
</gene>
<sequence>MSKRPTVVIPQGPSQADGPLTNEVETAVTAGSARARRSATLRTPSSTALRSPAADWSVRGGDTPPPGDTDAAHDHDHDHGGPHEAPADTPSINVGISAFVSLLRRNRAYRWLWIGGFISGLGTWFNEIATVVILQRYTSSAFMMSLYFILRLVSAAAFSPVGGVITDALPKIYVLIACDLVATVAVCAYLLVQSAETLWIVYVNVVAIGCISAVMQPCKSALVAEVVGGGDDLELANALSSMSSSSTFAVGSALSGLATGVLGTSPAYIIDALTFALSAVCMVVAARVMSGRPAAYAVLDEHAPPPDTPIAGESDEDEPFAETEPLSSGPLGWIRAYGHGVAFMVVREPTLLLCALLSAAFKFADASGDLIVTRLAEHEYSLGLSNSGMALGLTFLSLSLGIVAGPFAMRRFQAARYGVDVPISGRLLFAEFGFGLASLAFAIIGLQLSMAAYFAALSMLGAGLIFIYLPMSVVLQKMSPAYVRGRVLATSSSMRLFAGALGFYLSSMLLDKAKWTEKTVELVLSTAPCVVACLACAIARRRALAREALTNTTSSQLTVTALRISDVSSPLGASLARTGAGSLLGASLASASSLASVSSTGDASPFFVLVAAPGLPHILAPGEAVDVAVAFTPHLPGPYHALLTVQPTAGSPVMRIALVGSCHITTSPSAGRTASTSPAAMPSGVHSSSFEALWHVHRSSIASRPRAPSSSVSPSGRYPRPLHPASLVGSTAYNSTTASGLPPRTTARASPHSPSTRRVNTSIASTTSSFGNRSSTRELENRIAHLENVMESLFASSAVWNTTAPSISRSSIAYPSLPPAPPPAVGSIHYAPPPAASMSPLCVSPPLSPTRSLSRSRSHSHSRSPMRSPPKPTFHSPARASPPPHAVATPLSTGKRSVRWAEPLEQKPEPSPHLVAPPSPMRFSQFAPRNSPLNLESGYLRPASPSPFYSVTPSASPGSPARAPHASFAHTSNGSSAASFIAAPPAPSSTHAAALLEPLTSTARIEADLTAPGLPLAPPTPATPMVSPHRVKSISIEDLEFSERKRKQLLEAESNAAAMWESLAAAPNTGFDSIDHQAKIERIKRKRASVLQAKARPMSSKKTMMFAARSVWHESEHVGNNENIEPADHRHMISAGDDPPRANEAELPLELLFQLADKENVDPETGVLQVPNPAVLGSYALRRPLRELPIEASKASRSEGEAEAEVGVENRSVPAGAARRAGKESKRKSKRRHKLGYNRVRGGEPVAHRGPSAFARLDRNEGMHAQRAIKLR</sequence>
<dbReference type="CDD" id="cd06173">
    <property type="entry name" value="MFS_MefA_like"/>
    <property type="match status" value="1"/>
</dbReference>
<feature type="transmembrane region" description="Helical" evidence="8">
    <location>
        <begin position="146"/>
        <end position="165"/>
    </location>
</feature>
<protein>
    <recommendedName>
        <fullName evidence="11">Major facilitator superfamily (MFS) profile domain-containing protein</fullName>
    </recommendedName>
</protein>
<dbReference type="Gene3D" id="1.20.1250.20">
    <property type="entry name" value="MFS general substrate transporter like domains"/>
    <property type="match status" value="1"/>
</dbReference>
<keyword evidence="4 8" id="KW-0812">Transmembrane</keyword>
<keyword evidence="3" id="KW-1003">Cell membrane</keyword>
<feature type="transmembrane region" description="Helical" evidence="8">
    <location>
        <begin position="111"/>
        <end position="134"/>
    </location>
</feature>
<dbReference type="Proteomes" id="UP000054408">
    <property type="component" value="Unassembled WGS sequence"/>
</dbReference>
<feature type="region of interest" description="Disordered" evidence="7">
    <location>
        <begin position="841"/>
        <end position="929"/>
    </location>
</feature>
<feature type="transmembrane region" description="Helical" evidence="8">
    <location>
        <begin position="172"/>
        <end position="192"/>
    </location>
</feature>
<dbReference type="PANTHER" id="PTHR43266:SF2">
    <property type="entry name" value="MAJOR FACILITATOR SUPERFAMILY (MFS) PROFILE DOMAIN-CONTAINING PROTEIN"/>
    <property type="match status" value="1"/>
</dbReference>
<feature type="region of interest" description="Disordered" evidence="7">
    <location>
        <begin position="1192"/>
        <end position="1272"/>
    </location>
</feature>
<feature type="transmembrane region" description="Helical" evidence="8">
    <location>
        <begin position="427"/>
        <end position="446"/>
    </location>
</feature>
<feature type="compositionally biased region" description="Basic residues" evidence="7">
    <location>
        <begin position="1225"/>
        <end position="1236"/>
    </location>
</feature>
<feature type="compositionally biased region" description="Polar residues" evidence="7">
    <location>
        <begin position="752"/>
        <end position="774"/>
    </location>
</feature>
<dbReference type="InterPro" id="IPR013783">
    <property type="entry name" value="Ig-like_fold"/>
</dbReference>
<feature type="compositionally biased region" description="Pro residues" evidence="7">
    <location>
        <begin position="911"/>
        <end position="920"/>
    </location>
</feature>
<dbReference type="PANTHER" id="PTHR43266">
    <property type="entry name" value="MACROLIDE-EFFLUX PROTEIN"/>
    <property type="match status" value="1"/>
</dbReference>
<dbReference type="GO" id="GO:0005886">
    <property type="term" value="C:plasma membrane"/>
    <property type="evidence" value="ECO:0007669"/>
    <property type="project" value="UniProtKB-SubCell"/>
</dbReference>
<dbReference type="RefSeq" id="XP_013752796.1">
    <property type="nucleotide sequence ID" value="XM_013897342.1"/>
</dbReference>
<feature type="compositionally biased region" description="Basic residues" evidence="7">
    <location>
        <begin position="854"/>
        <end position="864"/>
    </location>
</feature>
<keyword evidence="5 8" id="KW-1133">Transmembrane helix</keyword>
<feature type="transmembrane region" description="Helical" evidence="8">
    <location>
        <begin position="384"/>
        <end position="407"/>
    </location>
</feature>
<feature type="transmembrane region" description="Helical" evidence="8">
    <location>
        <begin position="487"/>
        <end position="510"/>
    </location>
</feature>
<feature type="compositionally biased region" description="Low complexity" evidence="7">
    <location>
        <begin position="701"/>
        <end position="719"/>
    </location>
</feature>
<feature type="compositionally biased region" description="Basic and acidic residues" evidence="7">
    <location>
        <begin position="70"/>
        <end position="86"/>
    </location>
</feature>
<feature type="region of interest" description="Disordered" evidence="7">
    <location>
        <begin position="302"/>
        <end position="326"/>
    </location>
</feature>
<comment type="subcellular location">
    <subcellularLocation>
        <location evidence="1">Cell membrane</location>
        <topology evidence="1">Multi-pass membrane protein</topology>
    </subcellularLocation>
</comment>
<feature type="transmembrane region" description="Helical" evidence="8">
    <location>
        <begin position="452"/>
        <end position="475"/>
    </location>
</feature>
<feature type="compositionally biased region" description="Polar residues" evidence="7">
    <location>
        <begin position="728"/>
        <end position="739"/>
    </location>
</feature>
<evidence type="ECO:0000313" key="9">
    <source>
        <dbReference type="EMBL" id="KNC55856.1"/>
    </source>
</evidence>
<feature type="region of interest" description="Disordered" evidence="7">
    <location>
        <begin position="1"/>
        <end position="90"/>
    </location>
</feature>
<dbReference type="SUPFAM" id="SSF103473">
    <property type="entry name" value="MFS general substrate transporter"/>
    <property type="match status" value="1"/>
</dbReference>
<evidence type="ECO:0000256" key="1">
    <source>
        <dbReference type="ARBA" id="ARBA00004651"/>
    </source>
</evidence>
<keyword evidence="10" id="KW-1185">Reference proteome</keyword>
<evidence type="ECO:0008006" key="11">
    <source>
        <dbReference type="Google" id="ProtNLM"/>
    </source>
</evidence>
<dbReference type="Pfam" id="PF07690">
    <property type="entry name" value="MFS_1"/>
    <property type="match status" value="1"/>
</dbReference>
<accession>A0A0L0DUV5</accession>
<dbReference type="OrthoDB" id="46230at2759"/>
<dbReference type="eggNOG" id="ENOG502S1V4">
    <property type="taxonomic scope" value="Eukaryota"/>
</dbReference>
<feature type="region of interest" description="Disordered" evidence="7">
    <location>
        <begin position="701"/>
        <end position="776"/>
    </location>
</feature>
<keyword evidence="2" id="KW-0813">Transport</keyword>
<proteinExistence type="predicted"/>
<evidence type="ECO:0000313" key="10">
    <source>
        <dbReference type="Proteomes" id="UP000054408"/>
    </source>
</evidence>
<dbReference type="GO" id="GO:0022857">
    <property type="term" value="F:transmembrane transporter activity"/>
    <property type="evidence" value="ECO:0007669"/>
    <property type="project" value="InterPro"/>
</dbReference>
<evidence type="ECO:0000256" key="3">
    <source>
        <dbReference type="ARBA" id="ARBA00022475"/>
    </source>
</evidence>
<dbReference type="AlphaFoldDB" id="A0A0L0DUV5"/>
<keyword evidence="6 8" id="KW-0472">Membrane</keyword>
<name>A0A0L0DUV5_THETB</name>
<feature type="compositionally biased region" description="Low complexity" evidence="7">
    <location>
        <begin position="953"/>
        <end position="967"/>
    </location>
</feature>
<evidence type="ECO:0000256" key="6">
    <source>
        <dbReference type="ARBA" id="ARBA00023136"/>
    </source>
</evidence>
<evidence type="ECO:0000256" key="5">
    <source>
        <dbReference type="ARBA" id="ARBA00022989"/>
    </source>
</evidence>
<organism evidence="9 10">
    <name type="scientific">Thecamonas trahens ATCC 50062</name>
    <dbReference type="NCBI Taxonomy" id="461836"/>
    <lineage>
        <taxon>Eukaryota</taxon>
        <taxon>Apusozoa</taxon>
        <taxon>Apusomonadida</taxon>
        <taxon>Apusomonadidae</taxon>
        <taxon>Thecamonas</taxon>
    </lineage>
</organism>
<evidence type="ECO:0000256" key="8">
    <source>
        <dbReference type="SAM" id="Phobius"/>
    </source>
</evidence>
<reference evidence="9 10" key="1">
    <citation type="submission" date="2010-05" db="EMBL/GenBank/DDBJ databases">
        <title>The Genome Sequence of Thecamonas trahens ATCC 50062.</title>
        <authorList>
            <consortium name="The Broad Institute Genome Sequencing Platform"/>
            <person name="Russ C."/>
            <person name="Cuomo C."/>
            <person name="Shea T."/>
            <person name="Young S.K."/>
            <person name="Zeng Q."/>
            <person name="Koehrsen M."/>
            <person name="Haas B."/>
            <person name="Borodovsky M."/>
            <person name="Guigo R."/>
            <person name="Alvarado L."/>
            <person name="Berlin A."/>
            <person name="Bochicchio J."/>
            <person name="Borenstein D."/>
            <person name="Chapman S."/>
            <person name="Chen Z."/>
            <person name="Freedman E."/>
            <person name="Gellesch M."/>
            <person name="Goldberg J."/>
            <person name="Griggs A."/>
            <person name="Gujja S."/>
            <person name="Heilman E."/>
            <person name="Heiman D."/>
            <person name="Hepburn T."/>
            <person name="Howarth C."/>
            <person name="Jen D."/>
            <person name="Larson L."/>
            <person name="Mehta T."/>
            <person name="Park D."/>
            <person name="Pearson M."/>
            <person name="Roberts A."/>
            <person name="Saif S."/>
            <person name="Shenoy N."/>
            <person name="Sisk P."/>
            <person name="Stolte C."/>
            <person name="Sykes S."/>
            <person name="Thomson T."/>
            <person name="Walk T."/>
            <person name="White J."/>
            <person name="Yandava C."/>
            <person name="Burger G."/>
            <person name="Gray M.W."/>
            <person name="Holland P.W.H."/>
            <person name="King N."/>
            <person name="Lang F.B.F."/>
            <person name="Roger A.J."/>
            <person name="Ruiz-Trillo I."/>
            <person name="Lander E."/>
            <person name="Nusbaum C."/>
        </authorList>
    </citation>
    <scope>NUCLEOTIDE SEQUENCE [LARGE SCALE GENOMIC DNA]</scope>
    <source>
        <strain evidence="9 10">ATCC 50062</strain>
    </source>
</reference>
<dbReference type="GeneID" id="25570348"/>